<dbReference type="GO" id="GO:0003676">
    <property type="term" value="F:nucleic acid binding"/>
    <property type="evidence" value="ECO:0007669"/>
    <property type="project" value="InterPro"/>
</dbReference>
<accession>A0A4Y2KP76</accession>
<dbReference type="Proteomes" id="UP000499080">
    <property type="component" value="Unassembled WGS sequence"/>
</dbReference>
<proteinExistence type="predicted"/>
<organism evidence="1 2">
    <name type="scientific">Araneus ventricosus</name>
    <name type="common">Orbweaver spider</name>
    <name type="synonym">Epeira ventricosa</name>
    <dbReference type="NCBI Taxonomy" id="182803"/>
    <lineage>
        <taxon>Eukaryota</taxon>
        <taxon>Metazoa</taxon>
        <taxon>Ecdysozoa</taxon>
        <taxon>Arthropoda</taxon>
        <taxon>Chelicerata</taxon>
        <taxon>Arachnida</taxon>
        <taxon>Araneae</taxon>
        <taxon>Araneomorphae</taxon>
        <taxon>Entelegynae</taxon>
        <taxon>Araneoidea</taxon>
        <taxon>Araneidae</taxon>
        <taxon>Araneus</taxon>
    </lineage>
</organism>
<protein>
    <recommendedName>
        <fullName evidence="3">Mariner Mos1 transposase</fullName>
    </recommendedName>
</protein>
<evidence type="ECO:0000313" key="1">
    <source>
        <dbReference type="EMBL" id="GBN03939.1"/>
    </source>
</evidence>
<sequence>MTPLEQGANIKFCVLIKKSPSETLELLKKAYRNDAMKKKWLCTSGIIGKRERGKVMVEIFFNYDSVIQYEFIPEGQTVNKEFYLEILKRLRDVVRRKRPEKWATNDWFLLHYNAPPDRALMVKKYLARHSVITLEHPPYSHDLAPSDFYVFPRLKMKLEGHRFVDLDEVIENAMKQLKDLSKNGFQDCFEQLYER</sequence>
<evidence type="ECO:0008006" key="3">
    <source>
        <dbReference type="Google" id="ProtNLM"/>
    </source>
</evidence>
<dbReference type="EMBL" id="BGPR01004842">
    <property type="protein sequence ID" value="GBN03939.1"/>
    <property type="molecule type" value="Genomic_DNA"/>
</dbReference>
<comment type="caution">
    <text evidence="1">The sequence shown here is derived from an EMBL/GenBank/DDBJ whole genome shotgun (WGS) entry which is preliminary data.</text>
</comment>
<dbReference type="Pfam" id="PF01359">
    <property type="entry name" value="Transposase_1"/>
    <property type="match status" value="1"/>
</dbReference>
<gene>
    <name evidence="1" type="ORF">AVEN_215441_1</name>
</gene>
<reference evidence="1 2" key="1">
    <citation type="journal article" date="2019" name="Sci. Rep.">
        <title>Orb-weaving spider Araneus ventricosus genome elucidates the spidroin gene catalogue.</title>
        <authorList>
            <person name="Kono N."/>
            <person name="Nakamura H."/>
            <person name="Ohtoshi R."/>
            <person name="Moran D.A.P."/>
            <person name="Shinohara A."/>
            <person name="Yoshida Y."/>
            <person name="Fujiwara M."/>
            <person name="Mori M."/>
            <person name="Tomita M."/>
            <person name="Arakawa K."/>
        </authorList>
    </citation>
    <scope>NUCLEOTIDE SEQUENCE [LARGE SCALE GENOMIC DNA]</scope>
</reference>
<dbReference type="PANTHER" id="PTHR46060">
    <property type="entry name" value="MARINER MOS1 TRANSPOSASE-LIKE PROTEIN"/>
    <property type="match status" value="1"/>
</dbReference>
<dbReference type="InterPro" id="IPR001888">
    <property type="entry name" value="Transposase_1"/>
</dbReference>
<name>A0A4Y2KP76_ARAVE</name>
<dbReference type="Gene3D" id="3.30.420.10">
    <property type="entry name" value="Ribonuclease H-like superfamily/Ribonuclease H"/>
    <property type="match status" value="1"/>
</dbReference>
<keyword evidence="2" id="KW-1185">Reference proteome</keyword>
<dbReference type="InterPro" id="IPR052709">
    <property type="entry name" value="Transposase-MT_Hybrid"/>
</dbReference>
<dbReference type="AlphaFoldDB" id="A0A4Y2KP76"/>
<dbReference type="InterPro" id="IPR036397">
    <property type="entry name" value="RNaseH_sf"/>
</dbReference>
<evidence type="ECO:0000313" key="2">
    <source>
        <dbReference type="Proteomes" id="UP000499080"/>
    </source>
</evidence>
<dbReference type="PANTHER" id="PTHR46060:SF1">
    <property type="entry name" value="MARINER MOS1 TRANSPOSASE-LIKE PROTEIN"/>
    <property type="match status" value="1"/>
</dbReference>